<organism evidence="2 3">
    <name type="scientific">Brevibacillus fulvus</name>
    <dbReference type="NCBI Taxonomy" id="1125967"/>
    <lineage>
        <taxon>Bacteria</taxon>
        <taxon>Bacillati</taxon>
        <taxon>Bacillota</taxon>
        <taxon>Bacilli</taxon>
        <taxon>Bacillales</taxon>
        <taxon>Paenibacillaceae</taxon>
        <taxon>Brevibacillus</taxon>
    </lineage>
</organism>
<dbReference type="EMBL" id="JAFBEB010000001">
    <property type="protein sequence ID" value="MBM7589012.1"/>
    <property type="molecule type" value="Genomic_DNA"/>
</dbReference>
<accession>A0A938XS99</accession>
<proteinExistence type="predicted"/>
<evidence type="ECO:0000313" key="3">
    <source>
        <dbReference type="Proteomes" id="UP000717624"/>
    </source>
</evidence>
<dbReference type="Proteomes" id="UP000717624">
    <property type="component" value="Unassembled WGS sequence"/>
</dbReference>
<keyword evidence="1" id="KW-1133">Transmembrane helix</keyword>
<feature type="transmembrane region" description="Helical" evidence="1">
    <location>
        <begin position="52"/>
        <end position="70"/>
    </location>
</feature>
<keyword evidence="3" id="KW-1185">Reference proteome</keyword>
<name>A0A938XS99_9BACL</name>
<reference evidence="2" key="1">
    <citation type="submission" date="2021-01" db="EMBL/GenBank/DDBJ databases">
        <title>Genomic Encyclopedia of Type Strains, Phase IV (KMG-IV): sequencing the most valuable type-strain genomes for metagenomic binning, comparative biology and taxonomic classification.</title>
        <authorList>
            <person name="Goeker M."/>
        </authorList>
    </citation>
    <scope>NUCLEOTIDE SEQUENCE</scope>
    <source>
        <strain evidence="2">DSM 25523</strain>
    </source>
</reference>
<evidence type="ECO:0000256" key="1">
    <source>
        <dbReference type="SAM" id="Phobius"/>
    </source>
</evidence>
<sequence length="153" mass="17074">MMQVFATFAYTSLLEVVISELKIQGVHEIYAVPLEIQHPEPKFIDSMYYTDGLSFTDTGFIFAFLFATIGASKGFVWEWGPIIWGLIGGGSGFVLGVFASWCLYRFRHGKGKRHIRRGIKGEVILIVTCSAEQVGLVKKLLWEHSAIGVAVTR</sequence>
<comment type="caution">
    <text evidence="2">The sequence shown here is derived from an EMBL/GenBank/DDBJ whole genome shotgun (WGS) entry which is preliminary data.</text>
</comment>
<protein>
    <submittedName>
        <fullName evidence="2">Membrane protein</fullName>
    </submittedName>
</protein>
<gene>
    <name evidence="2" type="ORF">JOD01_000598</name>
</gene>
<keyword evidence="1" id="KW-0472">Membrane</keyword>
<dbReference type="RefSeq" id="WP_204516711.1">
    <property type="nucleotide sequence ID" value="NZ_BAABIN010000009.1"/>
</dbReference>
<evidence type="ECO:0000313" key="2">
    <source>
        <dbReference type="EMBL" id="MBM7589012.1"/>
    </source>
</evidence>
<keyword evidence="1" id="KW-0812">Transmembrane</keyword>
<dbReference type="AlphaFoldDB" id="A0A938XS99"/>
<feature type="transmembrane region" description="Helical" evidence="1">
    <location>
        <begin position="82"/>
        <end position="104"/>
    </location>
</feature>